<keyword evidence="16" id="KW-1185">Reference proteome</keyword>
<feature type="domain" description="Rabaptin GTPase-Rab5 binding" evidence="14">
    <location>
        <begin position="571"/>
        <end position="713"/>
    </location>
</feature>
<dbReference type="PANTHER" id="PTHR31179">
    <property type="entry name" value="RAB GTPASE-BINDING EFFECTOR PROTEIN"/>
    <property type="match status" value="1"/>
</dbReference>
<dbReference type="GO" id="GO:0005769">
    <property type="term" value="C:early endosome"/>
    <property type="evidence" value="ECO:0007669"/>
    <property type="project" value="UniProtKB-SubCell"/>
</dbReference>
<feature type="coiled-coil region" evidence="11">
    <location>
        <begin position="252"/>
        <end position="286"/>
    </location>
</feature>
<evidence type="ECO:0000259" key="13">
    <source>
        <dbReference type="Pfam" id="PF03528"/>
    </source>
</evidence>
<keyword evidence="5" id="KW-0963">Cytoplasm</keyword>
<comment type="similarity">
    <text evidence="3">Belongs to the rabaptin family.</text>
</comment>
<keyword evidence="7" id="KW-0254">Endocytosis</keyword>
<feature type="region of interest" description="Disordered" evidence="12">
    <location>
        <begin position="396"/>
        <end position="418"/>
    </location>
</feature>
<evidence type="ECO:0000313" key="15">
    <source>
        <dbReference type="Ensembl" id="ENSEBUP00000012757.1"/>
    </source>
</evidence>
<dbReference type="SUPFAM" id="SSF103652">
    <property type="entry name" value="G protein-binding domain"/>
    <property type="match status" value="1"/>
</dbReference>
<dbReference type="GO" id="GO:0005096">
    <property type="term" value="F:GTPase activator activity"/>
    <property type="evidence" value="ECO:0007669"/>
    <property type="project" value="InterPro"/>
</dbReference>
<dbReference type="PRINTS" id="PR01432">
    <property type="entry name" value="RABAPTIN"/>
</dbReference>
<dbReference type="OMA" id="XCHLLEQ"/>
<keyword evidence="8" id="KW-0967">Endosome</keyword>
<keyword evidence="9" id="KW-0653">Protein transport</keyword>
<evidence type="ECO:0000256" key="1">
    <source>
        <dbReference type="ARBA" id="ARBA00004412"/>
    </source>
</evidence>
<feature type="domain" description="Rabaptin coiled-coil" evidence="13">
    <location>
        <begin position="368"/>
        <end position="446"/>
    </location>
</feature>
<evidence type="ECO:0000256" key="9">
    <source>
        <dbReference type="ARBA" id="ARBA00022927"/>
    </source>
</evidence>
<feature type="compositionally biased region" description="Polar residues" evidence="12">
    <location>
        <begin position="396"/>
        <end position="417"/>
    </location>
</feature>
<dbReference type="Pfam" id="PF09311">
    <property type="entry name" value="Rab5-bind"/>
    <property type="match status" value="1"/>
</dbReference>
<evidence type="ECO:0000256" key="11">
    <source>
        <dbReference type="SAM" id="Coils"/>
    </source>
</evidence>
<feature type="coiled-coil region" evidence="11">
    <location>
        <begin position="138"/>
        <end position="220"/>
    </location>
</feature>
<dbReference type="Gene3D" id="1.20.5.340">
    <property type="match status" value="1"/>
</dbReference>
<keyword evidence="10 11" id="KW-0175">Coiled coil</keyword>
<name>A0A8C4QAY8_EPTBU</name>
<feature type="domain" description="Rabaptin coiled-coil" evidence="13">
    <location>
        <begin position="19"/>
        <end position="364"/>
    </location>
</feature>
<feature type="domain" description="Rabaptin coiled-coil" evidence="13">
    <location>
        <begin position="498"/>
        <end position="532"/>
    </location>
</feature>
<dbReference type="GO" id="GO:0006897">
    <property type="term" value="P:endocytosis"/>
    <property type="evidence" value="ECO:0007669"/>
    <property type="project" value="UniProtKB-KW"/>
</dbReference>
<dbReference type="InterPro" id="IPR015390">
    <property type="entry name" value="Rabaptin_Rab5-bd_dom"/>
</dbReference>
<dbReference type="GO" id="GO:0008083">
    <property type="term" value="F:growth factor activity"/>
    <property type="evidence" value="ECO:0007669"/>
    <property type="project" value="InterPro"/>
</dbReference>
<protein>
    <submittedName>
        <fullName evidence="15">Uncharacterized protein</fullName>
    </submittedName>
</protein>
<evidence type="ECO:0000256" key="6">
    <source>
        <dbReference type="ARBA" id="ARBA00022553"/>
    </source>
</evidence>
<dbReference type="PANTHER" id="PTHR31179:SF7">
    <property type="entry name" value="FYVE-TYPE DOMAIN-CONTAINING PROTEIN"/>
    <property type="match status" value="1"/>
</dbReference>
<evidence type="ECO:0000256" key="5">
    <source>
        <dbReference type="ARBA" id="ARBA00022490"/>
    </source>
</evidence>
<dbReference type="Proteomes" id="UP000694388">
    <property type="component" value="Unplaced"/>
</dbReference>
<evidence type="ECO:0000256" key="3">
    <source>
        <dbReference type="ARBA" id="ARBA00006603"/>
    </source>
</evidence>
<reference evidence="15" key="2">
    <citation type="submission" date="2025-09" db="UniProtKB">
        <authorList>
            <consortium name="Ensembl"/>
        </authorList>
    </citation>
    <scope>IDENTIFICATION</scope>
</reference>
<sequence length="722" mass="81710">MSDPSKDVALAVDKDMQGLCEKVFALEAAQEAMLREKQQLEEEFGQNRAKFKDMFLAKEEELLKSQMELQSTCDHMSILESQLTEARAELEDIKAVATVTESTKQEAMDEIQRQWQEDTASLQAAMKETLRDYEMQFRNKLEADRGRHECEMEELRRRLSENGLEGNLEIDMRKAQEDAEKLRSVVMPMEQEISNLKGRLATAQEHIQQLEEAAGSVAEDAECEDEVEDKVKELNKYLETEKACRTDLEMFVAVLNTQKAVLQEDAERLRRELHEVCRLLEQEKQKHGQLQQTWRRANDQFLENQRLVVQDLNRLRSVLTASQLRQLEQMWHRQQVEEKVEGKKETDNMSSPPTTTAAKAVLSISVDDVRLSESAQACHPPGADTIADGLRRTQSSNSLGSRVIPTSNVPPSLSSHTLKACSDPHLDDSEFGPMVTASEGSTERFDLQLDSRPLAIPFTDDYNNSDLVRVTSDSDIGNGDVHTMGTSEHDGPSGTTDTLGVGFVLTRDQEKAIKSQTPEQEETASLVSTATQEPGEANGCLPEGYRLVSENEWNKLQQEVLKAGICLIPPCDMCSNYEQQLQGVQAQEAETRDQLKRLQIMLRQANEQLGVEERERERVDEKARQLGEECGLKLSQLQEKNREAQAFLVELQRRFGETSHRTAEQLVLLSRAAEQSADEVRKLQFELEAVQGKRDRNLALLHEEKPIPNNVQVTRCRAASCM</sequence>
<evidence type="ECO:0000256" key="7">
    <source>
        <dbReference type="ARBA" id="ARBA00022583"/>
    </source>
</evidence>
<dbReference type="Pfam" id="PF03528">
    <property type="entry name" value="Rabaptin"/>
    <property type="match status" value="3"/>
</dbReference>
<evidence type="ECO:0000256" key="2">
    <source>
        <dbReference type="ARBA" id="ARBA00004496"/>
    </source>
</evidence>
<accession>A0A8C4QAY8</accession>
<keyword evidence="4" id="KW-0813">Transport</keyword>
<evidence type="ECO:0000256" key="12">
    <source>
        <dbReference type="SAM" id="MobiDB-lite"/>
    </source>
</evidence>
<evidence type="ECO:0000256" key="10">
    <source>
        <dbReference type="ARBA" id="ARBA00023054"/>
    </source>
</evidence>
<dbReference type="Ensembl" id="ENSEBUT00000013333.1">
    <property type="protein sequence ID" value="ENSEBUP00000012757.1"/>
    <property type="gene ID" value="ENSEBUG00000008090.1"/>
</dbReference>
<organism evidence="15 16">
    <name type="scientific">Eptatretus burgeri</name>
    <name type="common">Inshore hagfish</name>
    <dbReference type="NCBI Taxonomy" id="7764"/>
    <lineage>
        <taxon>Eukaryota</taxon>
        <taxon>Metazoa</taxon>
        <taxon>Chordata</taxon>
        <taxon>Craniata</taxon>
        <taxon>Vertebrata</taxon>
        <taxon>Cyclostomata</taxon>
        <taxon>Myxini</taxon>
        <taxon>Myxiniformes</taxon>
        <taxon>Myxinidae</taxon>
        <taxon>Eptatretinae</taxon>
        <taxon>Eptatretus</taxon>
    </lineage>
</organism>
<evidence type="ECO:0000259" key="14">
    <source>
        <dbReference type="Pfam" id="PF09311"/>
    </source>
</evidence>
<reference evidence="15" key="1">
    <citation type="submission" date="2025-08" db="UniProtKB">
        <authorList>
            <consortium name="Ensembl"/>
        </authorList>
    </citation>
    <scope>IDENTIFICATION</scope>
</reference>
<keyword evidence="6" id="KW-0597">Phosphoprotein</keyword>
<feature type="coiled-coil region" evidence="11">
    <location>
        <begin position="574"/>
        <end position="693"/>
    </location>
</feature>
<feature type="region of interest" description="Disordered" evidence="12">
    <location>
        <begin position="512"/>
        <end position="537"/>
    </location>
</feature>
<dbReference type="GeneTree" id="ENSGT00530000063743"/>
<comment type="subcellular location">
    <subcellularLocation>
        <location evidence="2">Cytoplasm</location>
    </subcellularLocation>
    <subcellularLocation>
        <location evidence="1">Early endosome</location>
    </subcellularLocation>
</comment>
<proteinExistence type="inferred from homology"/>
<evidence type="ECO:0000313" key="16">
    <source>
        <dbReference type="Proteomes" id="UP000694388"/>
    </source>
</evidence>
<dbReference type="InterPro" id="IPR003914">
    <property type="entry name" value="Rabaptin"/>
</dbReference>
<dbReference type="InterPro" id="IPR018514">
    <property type="entry name" value="Rabaptin_CC"/>
</dbReference>
<evidence type="ECO:0000256" key="8">
    <source>
        <dbReference type="ARBA" id="ARBA00022753"/>
    </source>
</evidence>
<feature type="compositionally biased region" description="Polar residues" evidence="12">
    <location>
        <begin position="514"/>
        <end position="532"/>
    </location>
</feature>
<dbReference type="AlphaFoldDB" id="A0A8C4QAY8"/>
<evidence type="ECO:0000256" key="4">
    <source>
        <dbReference type="ARBA" id="ARBA00022448"/>
    </source>
</evidence>
<dbReference type="GO" id="GO:0015031">
    <property type="term" value="P:protein transport"/>
    <property type="evidence" value="ECO:0007669"/>
    <property type="project" value="UniProtKB-KW"/>
</dbReference>